<dbReference type="GO" id="GO:0005737">
    <property type="term" value="C:cytoplasm"/>
    <property type="evidence" value="ECO:0007669"/>
    <property type="project" value="TreeGrafter"/>
</dbReference>
<dbReference type="InterPro" id="IPR012394">
    <property type="entry name" value="Aldehyde_DH_NAD(P)"/>
</dbReference>
<dbReference type="SUPFAM" id="SSF53720">
    <property type="entry name" value="ALDH-like"/>
    <property type="match status" value="1"/>
</dbReference>
<dbReference type="InterPro" id="IPR015590">
    <property type="entry name" value="Aldehyde_DH_dom"/>
</dbReference>
<dbReference type="EMBL" id="JAUIZM010000011">
    <property type="protein sequence ID" value="KAK1358080.1"/>
    <property type="molecule type" value="Genomic_DNA"/>
</dbReference>
<evidence type="ECO:0000313" key="4">
    <source>
        <dbReference type="EMBL" id="KAK1358080.1"/>
    </source>
</evidence>
<proteinExistence type="inferred from homology"/>
<dbReference type="InterPro" id="IPR016163">
    <property type="entry name" value="Ald_DH_C"/>
</dbReference>
<sequence length="116" mass="13520">MRKLPDSRCLKLVNKFIEPTIILDPRVDAAIMEEEIFGPFLPIITLDDIHESIEFINSREKPLTIYAFTKDENPTLYFEKQFSAPKYTYITLRAGFCTCYLMLNILSLIDQQGHEN</sequence>
<keyword evidence="2" id="KW-0560">Oxidoreductase</keyword>
<dbReference type="PANTHER" id="PTHR43570:SF17">
    <property type="entry name" value="ALDEHYDE DEHYDROGENASE FAMILY 3 MEMBER F1"/>
    <property type="match status" value="1"/>
</dbReference>
<dbReference type="GO" id="GO:0006081">
    <property type="term" value="P:aldehyde metabolic process"/>
    <property type="evidence" value="ECO:0007669"/>
    <property type="project" value="InterPro"/>
</dbReference>
<organism evidence="4 5">
    <name type="scientific">Heracleum sosnowskyi</name>
    <dbReference type="NCBI Taxonomy" id="360622"/>
    <lineage>
        <taxon>Eukaryota</taxon>
        <taxon>Viridiplantae</taxon>
        <taxon>Streptophyta</taxon>
        <taxon>Embryophyta</taxon>
        <taxon>Tracheophyta</taxon>
        <taxon>Spermatophyta</taxon>
        <taxon>Magnoliopsida</taxon>
        <taxon>eudicotyledons</taxon>
        <taxon>Gunneridae</taxon>
        <taxon>Pentapetalae</taxon>
        <taxon>asterids</taxon>
        <taxon>campanulids</taxon>
        <taxon>Apiales</taxon>
        <taxon>Apiaceae</taxon>
        <taxon>Apioideae</taxon>
        <taxon>apioid superclade</taxon>
        <taxon>Tordylieae</taxon>
        <taxon>Tordyliinae</taxon>
        <taxon>Heracleum</taxon>
    </lineage>
</organism>
<dbReference type="Pfam" id="PF00171">
    <property type="entry name" value="Aldedh"/>
    <property type="match status" value="1"/>
</dbReference>
<evidence type="ECO:0000256" key="1">
    <source>
        <dbReference type="ARBA" id="ARBA00009986"/>
    </source>
</evidence>
<evidence type="ECO:0000256" key="2">
    <source>
        <dbReference type="ARBA" id="ARBA00023002"/>
    </source>
</evidence>
<dbReference type="PANTHER" id="PTHR43570">
    <property type="entry name" value="ALDEHYDE DEHYDROGENASE"/>
    <property type="match status" value="1"/>
</dbReference>
<dbReference type="Gene3D" id="3.40.309.10">
    <property type="entry name" value="Aldehyde Dehydrogenase, Chain A, domain 2"/>
    <property type="match status" value="1"/>
</dbReference>
<reference evidence="4" key="2">
    <citation type="submission" date="2023-05" db="EMBL/GenBank/DDBJ databases">
        <authorList>
            <person name="Schelkunov M.I."/>
        </authorList>
    </citation>
    <scope>NUCLEOTIDE SEQUENCE</scope>
    <source>
        <strain evidence="4">Hsosn_3</strain>
        <tissue evidence="4">Leaf</tissue>
    </source>
</reference>
<comment type="caution">
    <text evidence="4">The sequence shown here is derived from an EMBL/GenBank/DDBJ whole genome shotgun (WGS) entry which is preliminary data.</text>
</comment>
<evidence type="ECO:0000313" key="5">
    <source>
        <dbReference type="Proteomes" id="UP001237642"/>
    </source>
</evidence>
<evidence type="ECO:0000259" key="3">
    <source>
        <dbReference type="Pfam" id="PF00171"/>
    </source>
</evidence>
<name>A0AAD8M168_9APIA</name>
<accession>A0AAD8M168</accession>
<protein>
    <recommendedName>
        <fullName evidence="3">Aldehyde dehydrogenase domain-containing protein</fullName>
    </recommendedName>
</protein>
<keyword evidence="5" id="KW-1185">Reference proteome</keyword>
<comment type="similarity">
    <text evidence="1">Belongs to the aldehyde dehydrogenase family.</text>
</comment>
<dbReference type="InterPro" id="IPR016161">
    <property type="entry name" value="Ald_DH/histidinol_DH"/>
</dbReference>
<dbReference type="GO" id="GO:0004029">
    <property type="term" value="F:aldehyde dehydrogenase (NAD+) activity"/>
    <property type="evidence" value="ECO:0007669"/>
    <property type="project" value="TreeGrafter"/>
</dbReference>
<dbReference type="AlphaFoldDB" id="A0AAD8M168"/>
<feature type="domain" description="Aldehyde dehydrogenase" evidence="3">
    <location>
        <begin position="14"/>
        <end position="84"/>
    </location>
</feature>
<reference evidence="4" key="1">
    <citation type="submission" date="2023-02" db="EMBL/GenBank/DDBJ databases">
        <title>Genome of toxic invasive species Heracleum sosnowskyi carries increased number of genes despite the absence of recent whole-genome duplications.</title>
        <authorList>
            <person name="Schelkunov M."/>
            <person name="Shtratnikova V."/>
            <person name="Makarenko M."/>
            <person name="Klepikova A."/>
            <person name="Omelchenko D."/>
            <person name="Novikova G."/>
            <person name="Obukhova E."/>
            <person name="Bogdanov V."/>
            <person name="Penin A."/>
            <person name="Logacheva M."/>
        </authorList>
    </citation>
    <scope>NUCLEOTIDE SEQUENCE</scope>
    <source>
        <strain evidence="4">Hsosn_3</strain>
        <tissue evidence="4">Leaf</tissue>
    </source>
</reference>
<dbReference type="Proteomes" id="UP001237642">
    <property type="component" value="Unassembled WGS sequence"/>
</dbReference>
<gene>
    <name evidence="4" type="ORF">POM88_051336</name>
</gene>